<evidence type="ECO:0000256" key="3">
    <source>
        <dbReference type="ARBA" id="ARBA00023002"/>
    </source>
</evidence>
<dbReference type="SUPFAM" id="SSF51735">
    <property type="entry name" value="NAD(P)-binding Rossmann-fold domains"/>
    <property type="match status" value="1"/>
</dbReference>
<dbReference type="EMBL" id="HG937693">
    <property type="protein sequence ID" value="CDP35620.1"/>
    <property type="molecule type" value="Genomic_DNA"/>
</dbReference>
<evidence type="ECO:0000256" key="1">
    <source>
        <dbReference type="ARBA" id="ARBA00006484"/>
    </source>
</evidence>
<organism evidence="4">
    <name type="scientific">Blastobotrys adeninivorans</name>
    <name type="common">Yeast</name>
    <name type="synonym">Arxula adeninivorans</name>
    <dbReference type="NCBI Taxonomy" id="409370"/>
    <lineage>
        <taxon>Eukaryota</taxon>
        <taxon>Fungi</taxon>
        <taxon>Dikarya</taxon>
        <taxon>Ascomycota</taxon>
        <taxon>Saccharomycotina</taxon>
        <taxon>Dipodascomycetes</taxon>
        <taxon>Dipodascales</taxon>
        <taxon>Trichomonascaceae</taxon>
        <taxon>Blastobotrys</taxon>
    </lineage>
</organism>
<sequence length="317" mass="34300">MSTYLKFFEELNPFKSVYSSRYPDQSGRTWLVTGVSVGGIGFESCKLLLQAGVSKLWIVGRNPDKLDQAIKELQKEFANADVSPLVVDFNDLSSVKSGLKPLLSSTTELHGVIHNAGIMMVPTDQTTKQGFDQQIGVNAIAPFLIQRFLDDLLIAAAKNSPANTVRVVWVSSILHLLAPGKIDFSELKPTSNISLTRYGHSKALNLLEAILWGRKHQGSGVLSVSVHPGVIRSDLARHLAGPSQIFLNLVGSPSHYGAYSEMYAAVSPDLTVQKHSGAYIIPFGSVGSPRADLVKIGNGDDGDKVWQALTDATTPYI</sequence>
<protein>
    <submittedName>
        <fullName evidence="4">ARAD1C39666p</fullName>
    </submittedName>
</protein>
<comment type="similarity">
    <text evidence="1">Belongs to the short-chain dehydrogenases/reductases (SDR) family.</text>
</comment>
<dbReference type="PhylomeDB" id="A0A060T3D4"/>
<proteinExistence type="inferred from homology"/>
<gene>
    <name evidence="4" type="ORF">GNLVRS02_ARAD1C39666g</name>
</gene>
<dbReference type="GO" id="GO:0016491">
    <property type="term" value="F:oxidoreductase activity"/>
    <property type="evidence" value="ECO:0007669"/>
    <property type="project" value="UniProtKB-KW"/>
</dbReference>
<keyword evidence="2" id="KW-0521">NADP</keyword>
<accession>A0A060T3D4</accession>
<evidence type="ECO:0000256" key="2">
    <source>
        <dbReference type="ARBA" id="ARBA00022857"/>
    </source>
</evidence>
<dbReference type="Gene3D" id="3.40.50.720">
    <property type="entry name" value="NAD(P)-binding Rossmann-like Domain"/>
    <property type="match status" value="1"/>
</dbReference>
<dbReference type="PANTHER" id="PTHR24320:SF236">
    <property type="entry name" value="SHORT-CHAIN DEHYDROGENASE-RELATED"/>
    <property type="match status" value="1"/>
</dbReference>
<dbReference type="InterPro" id="IPR002347">
    <property type="entry name" value="SDR_fam"/>
</dbReference>
<dbReference type="PANTHER" id="PTHR24320">
    <property type="entry name" value="RETINOL DEHYDROGENASE"/>
    <property type="match status" value="1"/>
</dbReference>
<reference evidence="4" key="2">
    <citation type="submission" date="2014-06" db="EMBL/GenBank/DDBJ databases">
        <title>The complete genome of Blastobotrys (Arxula) adeninivorans LS3 - a yeast of biotechnological interest.</title>
        <authorList>
            <person name="Kunze G."/>
            <person name="Gaillardin C."/>
            <person name="Czernicka M."/>
            <person name="Durrens P."/>
            <person name="Martin T."/>
            <person name="Boer E."/>
            <person name="Gabaldon T."/>
            <person name="Cruz J."/>
            <person name="Talla E."/>
            <person name="Marck C."/>
            <person name="Goffeau A."/>
            <person name="Barbe V."/>
            <person name="Baret P."/>
            <person name="Baronian K."/>
            <person name="Beier S."/>
            <person name="Bleykasten C."/>
            <person name="Bode R."/>
            <person name="Casaregola S."/>
            <person name="Despons L."/>
            <person name="Fairhead C."/>
            <person name="Giersberg M."/>
            <person name="Gierski P."/>
            <person name="Hahnel U."/>
            <person name="Hartmann A."/>
            <person name="Jankowska D."/>
            <person name="Jubin C."/>
            <person name="Jung P."/>
            <person name="Lafontaine I."/>
            <person name="Leh-Louis V."/>
            <person name="Lemaire M."/>
            <person name="Marcet-Houben M."/>
            <person name="Mascher M."/>
            <person name="Morel G."/>
            <person name="Richard G.-F."/>
            <person name="Riechen J."/>
            <person name="Sacerdot C."/>
            <person name="Sarkar A."/>
            <person name="Savel G."/>
            <person name="Schacherer J."/>
            <person name="Sherman D."/>
            <person name="Straub M.-L."/>
            <person name="Stein N."/>
            <person name="Thierry A."/>
            <person name="Trautwein-Schult A."/>
            <person name="Westhof E."/>
            <person name="Worch S."/>
            <person name="Dujon B."/>
            <person name="Souciet J.-L."/>
            <person name="Wincker P."/>
            <person name="Scholz U."/>
            <person name="Neuveglise N."/>
        </authorList>
    </citation>
    <scope>NUCLEOTIDE SEQUENCE</scope>
    <source>
        <strain evidence="4">LS3</strain>
    </source>
</reference>
<evidence type="ECO:0000313" key="4">
    <source>
        <dbReference type="EMBL" id="CDP35620.1"/>
    </source>
</evidence>
<dbReference type="AlphaFoldDB" id="A0A060T3D4"/>
<reference evidence="4" key="1">
    <citation type="submission" date="2014-02" db="EMBL/GenBank/DDBJ databases">
        <authorList>
            <person name="Genoscope - CEA"/>
        </authorList>
    </citation>
    <scope>NUCLEOTIDE SEQUENCE</scope>
    <source>
        <strain evidence="4">LS3</strain>
    </source>
</reference>
<name>A0A060T3D4_BLAAD</name>
<dbReference type="InterPro" id="IPR036291">
    <property type="entry name" value="NAD(P)-bd_dom_sf"/>
</dbReference>
<keyword evidence="3" id="KW-0560">Oxidoreductase</keyword>
<dbReference type="Pfam" id="PF00106">
    <property type="entry name" value="adh_short"/>
    <property type="match status" value="1"/>
</dbReference>